<keyword evidence="4 5" id="KW-0663">Pyridoxal phosphate</keyword>
<dbReference type="HAMAP" id="MF_01107">
    <property type="entry name" value="ArgD_aminotrans_3"/>
    <property type="match status" value="1"/>
</dbReference>
<dbReference type="CDD" id="cd00610">
    <property type="entry name" value="OAT_like"/>
    <property type="match status" value="1"/>
</dbReference>
<comment type="similarity">
    <text evidence="5">Belongs to the class-III pyridoxal-phosphate-dependent aminotransferase family. ArgD subfamily.</text>
</comment>
<comment type="miscellaneous">
    <text evidence="5">May also have succinyldiaminopimelate aminotransferase activity, thus carrying out the corresponding step in lysine biosynthesis.</text>
</comment>
<sequence length="403" mass="42933">MISVVSKTLYEKVMVPTYSPAAIIPVEGKGARCWDQNGTEYIDFAGGIAVNALGHCHPALVDALTRQANRLWHTSNVFANEPAIRLAQALTNVSFADRVFFSNSGAEANEAAFKLARRYGITTGGSEKYEIVANTNSFHGRSLFTVSVAGQPKYSEGFGPPIEGIRHVPLNDVDALEAAVSHRTCAVVVEPIVGESGVLPAEQAYLQRARELCDKHGALLIFDEVQTGMGRLGTLFAYEHFGVVPDVMTLAKAIGCGFPLAATLVKEEFAGHLGRGTHGSTFGGNPLACAVGEAALQLINQPDVLDGVRMRHSRLVSALKALGTRYGLFSDVRGLGLLIGCVLSPAWKGKAGDVVNRCLEHGLMVLQAGADVVRLAPSLVIEEDEIDEGLTRLAIAAMTLQRS</sequence>
<dbReference type="PIRSF" id="PIRSF000521">
    <property type="entry name" value="Transaminase_4ab_Lys_Orn"/>
    <property type="match status" value="1"/>
</dbReference>
<dbReference type="PANTHER" id="PTHR11986">
    <property type="entry name" value="AMINOTRANSFERASE CLASS III"/>
    <property type="match status" value="1"/>
</dbReference>
<comment type="caution">
    <text evidence="6">The sequence shown here is derived from an EMBL/GenBank/DDBJ whole genome shotgun (WGS) entry which is preliminary data.</text>
</comment>
<dbReference type="InterPro" id="IPR015422">
    <property type="entry name" value="PyrdxlP-dep_Trfase_small"/>
</dbReference>
<dbReference type="PROSITE" id="PS00600">
    <property type="entry name" value="AA_TRANSFER_CLASS_3"/>
    <property type="match status" value="1"/>
</dbReference>
<comment type="pathway">
    <text evidence="5">Amino-acid biosynthesis; L-arginine biosynthesis; N(2)-acetyl-L-ornithine from L-glutamate: step 4/4.</text>
</comment>
<evidence type="ECO:0000313" key="7">
    <source>
        <dbReference type="Proteomes" id="UP000004980"/>
    </source>
</evidence>
<feature type="binding site" evidence="5">
    <location>
        <begin position="105"/>
        <end position="106"/>
    </location>
    <ligand>
        <name>pyridoxal 5'-phosphate</name>
        <dbReference type="ChEBI" id="CHEBI:597326"/>
    </ligand>
</feature>
<dbReference type="NCBIfam" id="TIGR03246">
    <property type="entry name" value="arg_catab_astC"/>
    <property type="match status" value="1"/>
</dbReference>
<keyword evidence="3 5" id="KW-0808">Transferase</keyword>
<evidence type="ECO:0000313" key="6">
    <source>
        <dbReference type="EMBL" id="EIN02189.1"/>
    </source>
</evidence>
<evidence type="ECO:0000256" key="1">
    <source>
        <dbReference type="ARBA" id="ARBA00022571"/>
    </source>
</evidence>
<protein>
    <recommendedName>
        <fullName evidence="5">Acetylornithine aminotransferase</fullName>
        <shortName evidence="5">ACOAT</shortName>
        <ecNumber evidence="5">2.6.1.11</ecNumber>
    </recommendedName>
</protein>
<dbReference type="EC" id="2.6.1.11" evidence="5"/>
<comment type="catalytic activity">
    <reaction evidence="5">
        <text>N(2)-acetyl-L-ornithine + 2-oxoglutarate = N-acetyl-L-glutamate 5-semialdehyde + L-glutamate</text>
        <dbReference type="Rhea" id="RHEA:18049"/>
        <dbReference type="ChEBI" id="CHEBI:16810"/>
        <dbReference type="ChEBI" id="CHEBI:29123"/>
        <dbReference type="ChEBI" id="CHEBI:29985"/>
        <dbReference type="ChEBI" id="CHEBI:57805"/>
        <dbReference type="EC" id="2.6.1.11"/>
    </reaction>
</comment>
<reference evidence="6 7" key="1">
    <citation type="journal article" date="2012" name="J. Bacteriol.">
        <title>Draft Genome Sequence of the Soil Bacterium Burkholderia terrae Strain BS001, Which Interacts with Fungal Surface Structures.</title>
        <authorList>
            <person name="Nazir R."/>
            <person name="Hansen M.A."/>
            <person name="Sorensen S."/>
            <person name="van Elsas J.D."/>
        </authorList>
    </citation>
    <scope>NUCLEOTIDE SEQUENCE [LARGE SCALE GENOMIC DNA]</scope>
    <source>
        <strain evidence="6 7">BS001</strain>
    </source>
</reference>
<dbReference type="NCBIfam" id="TIGR00707">
    <property type="entry name" value="argD"/>
    <property type="match status" value="1"/>
</dbReference>
<dbReference type="InterPro" id="IPR015424">
    <property type="entry name" value="PyrdxlP-dep_Trfase"/>
</dbReference>
<comment type="subunit">
    <text evidence="5">Homodimer.</text>
</comment>
<dbReference type="InterPro" id="IPR005814">
    <property type="entry name" value="Aminotrans_3"/>
</dbReference>
<dbReference type="InterPro" id="IPR017652">
    <property type="entry name" value="Ac/SucOrn_transaminase_bac"/>
</dbReference>
<feature type="binding site" evidence="5">
    <location>
        <begin position="223"/>
        <end position="226"/>
    </location>
    <ligand>
        <name>pyridoxal 5'-phosphate</name>
        <dbReference type="ChEBI" id="CHEBI:597326"/>
    </ligand>
</feature>
<evidence type="ECO:0000256" key="4">
    <source>
        <dbReference type="ARBA" id="ARBA00022898"/>
    </source>
</evidence>
<keyword evidence="5" id="KW-0028">Amino-acid biosynthesis</keyword>
<dbReference type="SUPFAM" id="SSF53383">
    <property type="entry name" value="PLP-dependent transferases"/>
    <property type="match status" value="1"/>
</dbReference>
<dbReference type="NCBIfam" id="NF002325">
    <property type="entry name" value="PRK01278.1"/>
    <property type="match status" value="1"/>
</dbReference>
<dbReference type="RefSeq" id="WP_007578435.1">
    <property type="nucleotide sequence ID" value="NZ_AKAU01000040.1"/>
</dbReference>
<keyword evidence="1 5" id="KW-0055">Arginine biosynthesis</keyword>
<keyword evidence="7" id="KW-1185">Reference proteome</keyword>
<dbReference type="InterPro" id="IPR015421">
    <property type="entry name" value="PyrdxlP-dep_Trfase_major"/>
</dbReference>
<dbReference type="PANTHER" id="PTHR11986:SF113">
    <property type="entry name" value="SUCCINYLORNITHINE TRANSAMINASE"/>
    <property type="match status" value="1"/>
</dbReference>
<dbReference type="NCBIfam" id="NF003468">
    <property type="entry name" value="PRK05093.1"/>
    <property type="match status" value="1"/>
</dbReference>
<gene>
    <name evidence="5 6" type="primary">argD</name>
    <name evidence="6" type="ORF">WQE_05122</name>
</gene>
<accession>A0ABN0FTS0</accession>
<dbReference type="Gene3D" id="3.40.640.10">
    <property type="entry name" value="Type I PLP-dependent aspartate aminotransferase-like (Major domain)"/>
    <property type="match status" value="1"/>
</dbReference>
<feature type="binding site" evidence="5">
    <location>
        <position position="138"/>
    </location>
    <ligand>
        <name>pyridoxal 5'-phosphate</name>
        <dbReference type="ChEBI" id="CHEBI:597326"/>
    </ligand>
</feature>
<comment type="subcellular location">
    <subcellularLocation>
        <location evidence="5">Cytoplasm</location>
    </subcellularLocation>
</comment>
<keyword evidence="2 5" id="KW-0032">Aminotransferase</keyword>
<evidence type="ECO:0000256" key="5">
    <source>
        <dbReference type="HAMAP-Rule" id="MF_01107"/>
    </source>
</evidence>
<dbReference type="Proteomes" id="UP000004980">
    <property type="component" value="Unassembled WGS sequence"/>
</dbReference>
<proteinExistence type="inferred from homology"/>
<dbReference type="GO" id="GO:0009016">
    <property type="term" value="F:succinyldiaminopimelate transaminase activity"/>
    <property type="evidence" value="ECO:0007669"/>
    <property type="project" value="UniProtKB-EC"/>
</dbReference>
<feature type="binding site" evidence="5">
    <location>
        <position position="280"/>
    </location>
    <ligand>
        <name>N(2)-acetyl-L-ornithine</name>
        <dbReference type="ChEBI" id="CHEBI:57805"/>
    </ligand>
</feature>
<feature type="binding site" evidence="5">
    <location>
        <position position="281"/>
    </location>
    <ligand>
        <name>pyridoxal 5'-phosphate</name>
        <dbReference type="ChEBI" id="CHEBI:597326"/>
    </ligand>
</feature>
<dbReference type="Pfam" id="PF00202">
    <property type="entry name" value="Aminotran_3"/>
    <property type="match status" value="1"/>
</dbReference>
<feature type="modified residue" description="N6-(pyridoxal phosphate)lysine" evidence="5">
    <location>
        <position position="252"/>
    </location>
</feature>
<evidence type="ECO:0000256" key="3">
    <source>
        <dbReference type="ARBA" id="ARBA00022679"/>
    </source>
</evidence>
<dbReference type="EMBL" id="AKAU01000040">
    <property type="protein sequence ID" value="EIN02189.1"/>
    <property type="molecule type" value="Genomic_DNA"/>
</dbReference>
<dbReference type="InterPro" id="IPR004636">
    <property type="entry name" value="AcOrn/SuccOrn_fam"/>
</dbReference>
<evidence type="ECO:0000256" key="2">
    <source>
        <dbReference type="ARBA" id="ARBA00022576"/>
    </source>
</evidence>
<comment type="cofactor">
    <cofactor evidence="5">
        <name>pyridoxal 5'-phosphate</name>
        <dbReference type="ChEBI" id="CHEBI:597326"/>
    </cofactor>
    <text evidence="5">Binds 1 pyridoxal phosphate per subunit.</text>
</comment>
<dbReference type="InterPro" id="IPR050103">
    <property type="entry name" value="Class-III_PLP-dep_AT"/>
</dbReference>
<keyword evidence="5" id="KW-0963">Cytoplasm</keyword>
<dbReference type="Gene3D" id="3.90.1150.10">
    <property type="entry name" value="Aspartate Aminotransferase, domain 1"/>
    <property type="match status" value="1"/>
</dbReference>
<name>A0ABN0FTS0_9BURK</name>
<feature type="binding site" evidence="5">
    <location>
        <position position="141"/>
    </location>
    <ligand>
        <name>N(2)-acetyl-L-ornithine</name>
        <dbReference type="ChEBI" id="CHEBI:57805"/>
    </ligand>
</feature>
<dbReference type="InterPro" id="IPR049704">
    <property type="entry name" value="Aminotrans_3_PPA_site"/>
</dbReference>
<organism evidence="6 7">
    <name type="scientific">Paraburkholderia hospita</name>
    <dbReference type="NCBI Taxonomy" id="169430"/>
    <lineage>
        <taxon>Bacteria</taxon>
        <taxon>Pseudomonadati</taxon>
        <taxon>Pseudomonadota</taxon>
        <taxon>Betaproteobacteria</taxon>
        <taxon>Burkholderiales</taxon>
        <taxon>Burkholderiaceae</taxon>
        <taxon>Paraburkholderia</taxon>
    </lineage>
</organism>